<dbReference type="STRING" id="1907666.DSM25559_3683"/>
<dbReference type="AlphaFoldDB" id="A0A1R3U3C4"/>
<evidence type="ECO:0000256" key="4">
    <source>
        <dbReference type="ARBA" id="ARBA00022741"/>
    </source>
</evidence>
<keyword evidence="5 7" id="KW-0067">ATP-binding</keyword>
<dbReference type="PROSITE" id="PS50893">
    <property type="entry name" value="ABC_TRANSPORTER_2"/>
    <property type="match status" value="2"/>
</dbReference>
<dbReference type="NCBIfam" id="NF007739">
    <property type="entry name" value="PRK10419.1"/>
    <property type="match status" value="2"/>
</dbReference>
<evidence type="ECO:0000256" key="5">
    <source>
        <dbReference type="ARBA" id="ARBA00022840"/>
    </source>
</evidence>
<dbReference type="RefSeq" id="WP_077121773.1">
    <property type="nucleotide sequence ID" value="NZ_FMUE01000009.1"/>
</dbReference>
<dbReference type="PANTHER" id="PTHR43776:SF7">
    <property type="entry name" value="D,D-DIPEPTIDE TRANSPORT ATP-BINDING PROTEIN DDPF-RELATED"/>
    <property type="match status" value="1"/>
</dbReference>
<evidence type="ECO:0000313" key="8">
    <source>
        <dbReference type="Proteomes" id="UP000187891"/>
    </source>
</evidence>
<protein>
    <submittedName>
        <fullName evidence="7">Glutathione import ATP-binding protein GsiA</fullName>
        <ecNumber evidence="7">3.6.3.-</ecNumber>
    </submittedName>
</protein>
<dbReference type="InterPro" id="IPR003593">
    <property type="entry name" value="AAA+_ATPase"/>
</dbReference>
<feature type="domain" description="ABC transporter" evidence="6">
    <location>
        <begin position="302"/>
        <end position="539"/>
    </location>
</feature>
<dbReference type="PROSITE" id="PS00211">
    <property type="entry name" value="ABC_TRANSPORTER_1"/>
    <property type="match status" value="2"/>
</dbReference>
<dbReference type="Proteomes" id="UP000187891">
    <property type="component" value="Unassembled WGS sequence"/>
</dbReference>
<dbReference type="Pfam" id="PF08352">
    <property type="entry name" value="oligo_HPY"/>
    <property type="match status" value="2"/>
</dbReference>
<dbReference type="InterPro" id="IPR017871">
    <property type="entry name" value="ABC_transporter-like_CS"/>
</dbReference>
<dbReference type="GO" id="GO:0005886">
    <property type="term" value="C:plasma membrane"/>
    <property type="evidence" value="ECO:0007669"/>
    <property type="project" value="UniProtKB-SubCell"/>
</dbReference>
<dbReference type="EC" id="3.6.3.-" evidence="7"/>
<dbReference type="Pfam" id="PF00005">
    <property type="entry name" value="ABC_tran"/>
    <property type="match status" value="2"/>
</dbReference>
<comment type="subcellular location">
    <subcellularLocation>
        <location evidence="1">Cell inner membrane</location>
        <topology evidence="1">Peripheral membrane protein</topology>
    </subcellularLocation>
</comment>
<gene>
    <name evidence="7" type="primary">gsiA_15</name>
    <name evidence="7" type="ORF">DSM25559_3683</name>
</gene>
<organism evidence="7 8">
    <name type="scientific">Agrobacterium rosae</name>
    <dbReference type="NCBI Taxonomy" id="1972867"/>
    <lineage>
        <taxon>Bacteria</taxon>
        <taxon>Pseudomonadati</taxon>
        <taxon>Pseudomonadota</taxon>
        <taxon>Alphaproteobacteria</taxon>
        <taxon>Hyphomicrobiales</taxon>
        <taxon>Rhizobiaceae</taxon>
        <taxon>Rhizobium/Agrobacterium group</taxon>
        <taxon>Agrobacterium</taxon>
    </lineage>
</organism>
<feature type="domain" description="ABC transporter" evidence="6">
    <location>
        <begin position="12"/>
        <end position="262"/>
    </location>
</feature>
<dbReference type="GO" id="GO:0016887">
    <property type="term" value="F:ATP hydrolysis activity"/>
    <property type="evidence" value="ECO:0007669"/>
    <property type="project" value="InterPro"/>
</dbReference>
<evidence type="ECO:0000256" key="1">
    <source>
        <dbReference type="ARBA" id="ARBA00004417"/>
    </source>
</evidence>
<reference evidence="8" key="1">
    <citation type="submission" date="2016-10" db="EMBL/GenBank/DDBJ databases">
        <authorList>
            <person name="Wibberg D."/>
        </authorList>
    </citation>
    <scope>NUCLEOTIDE SEQUENCE [LARGE SCALE GENOMIC DNA]</scope>
</reference>
<dbReference type="FunFam" id="3.40.50.300:FF:000016">
    <property type="entry name" value="Oligopeptide ABC transporter ATP-binding component"/>
    <property type="match status" value="1"/>
</dbReference>
<proteinExistence type="inferred from homology"/>
<evidence type="ECO:0000259" key="6">
    <source>
        <dbReference type="PROSITE" id="PS50893"/>
    </source>
</evidence>
<evidence type="ECO:0000256" key="3">
    <source>
        <dbReference type="ARBA" id="ARBA00022448"/>
    </source>
</evidence>
<dbReference type="InterPro" id="IPR027417">
    <property type="entry name" value="P-loop_NTPase"/>
</dbReference>
<dbReference type="CDD" id="cd03257">
    <property type="entry name" value="ABC_NikE_OppD_transporters"/>
    <property type="match status" value="2"/>
</dbReference>
<dbReference type="GO" id="GO:0055085">
    <property type="term" value="P:transmembrane transport"/>
    <property type="evidence" value="ECO:0007669"/>
    <property type="project" value="UniProtKB-ARBA"/>
</dbReference>
<comment type="similarity">
    <text evidence="2">Belongs to the ABC transporter superfamily.</text>
</comment>
<dbReference type="PANTHER" id="PTHR43776">
    <property type="entry name" value="TRANSPORT ATP-BINDING PROTEIN"/>
    <property type="match status" value="1"/>
</dbReference>
<evidence type="ECO:0000256" key="2">
    <source>
        <dbReference type="ARBA" id="ARBA00005417"/>
    </source>
</evidence>
<accession>A0A1R3U3C4</accession>
<dbReference type="GO" id="GO:0015833">
    <property type="term" value="P:peptide transport"/>
    <property type="evidence" value="ECO:0007669"/>
    <property type="project" value="InterPro"/>
</dbReference>
<dbReference type="InterPro" id="IPR013563">
    <property type="entry name" value="Oligopep_ABC_C"/>
</dbReference>
<dbReference type="SUPFAM" id="SSF52540">
    <property type="entry name" value="P-loop containing nucleoside triphosphate hydrolases"/>
    <property type="match status" value="2"/>
</dbReference>
<dbReference type="SMART" id="SM00382">
    <property type="entry name" value="AAA"/>
    <property type="match status" value="2"/>
</dbReference>
<name>A0A1R3U3C4_9HYPH</name>
<dbReference type="InterPro" id="IPR003439">
    <property type="entry name" value="ABC_transporter-like_ATP-bd"/>
</dbReference>
<keyword evidence="7" id="KW-0378">Hydrolase</keyword>
<dbReference type="InterPro" id="IPR050319">
    <property type="entry name" value="ABC_transp_ATP-bind"/>
</dbReference>
<keyword evidence="3" id="KW-0813">Transport</keyword>
<dbReference type="Gene3D" id="3.40.50.300">
    <property type="entry name" value="P-loop containing nucleotide triphosphate hydrolases"/>
    <property type="match status" value="2"/>
</dbReference>
<dbReference type="NCBIfam" id="NF008453">
    <property type="entry name" value="PRK11308.1"/>
    <property type="match status" value="2"/>
</dbReference>
<sequence length="554" mass="60237">MINSATTSSPVLSIRNLTVAFPGHDDVFHAVDGISLSIARGEILGVIGESGAGKSMTGSAVTGLIDPPGRIASGEILLHGKRIDNLPKKDLEKLRGRRIGTVFQDPLVSLNPLYTIGRQLIETIRRHLPLNAGAARQRAIDLLNEVGISEPEQRLQAYPHQFSGGMRQRVVIALAIAAEPDLLIADEPTSALDVSVQAQIIGLLRNLCERRGLSILLITHDIGVVAEIAHRVVVMNKGRIVETGPVGEVITHPQDAYTKRLIASIPSIHAKNQRSSNPAIKPDLVKIEGLKRDFLLPSNGAFSFFSKSRTERRIQAVDDVSFSIAEGQTFALVGESGSGKSTIARIIAGLMASQAGRVAVGGKEIGAASDHSHRGAVQMIFQDPYASLNPRWRIEDIIAEPIRTLGIEKNALAVERRVCDLLEKVRLEPEARKRYPHEFSGGQRQRIAIARALSSRPRFIVCDEPTSALDVSVQAQVLDLMASLQSEFGLTYLLISHNLAVVRQMADRVGVLKSGKLVEEGPVEEIYERPKHAYTRMLLDAAPDIYGILNRNAA</sequence>
<keyword evidence="4" id="KW-0547">Nucleotide-binding</keyword>
<dbReference type="GO" id="GO:0005524">
    <property type="term" value="F:ATP binding"/>
    <property type="evidence" value="ECO:0007669"/>
    <property type="project" value="UniProtKB-KW"/>
</dbReference>
<dbReference type="EMBL" id="FMUE01000009">
    <property type="protein sequence ID" value="SCX31227.1"/>
    <property type="molecule type" value="Genomic_DNA"/>
</dbReference>
<evidence type="ECO:0000313" key="7">
    <source>
        <dbReference type="EMBL" id="SCX31227.1"/>
    </source>
</evidence>